<accession>A0A101M3V7</accession>
<dbReference type="AlphaFoldDB" id="A0A101M3V7"/>
<geneLocation type="mitochondrion" evidence="2"/>
<proteinExistence type="predicted"/>
<protein>
    <submittedName>
        <fullName evidence="2">Uncharacterized protein</fullName>
    </submittedName>
</protein>
<feature type="region of interest" description="Disordered" evidence="1">
    <location>
        <begin position="57"/>
        <end position="77"/>
    </location>
</feature>
<organism evidence="2">
    <name type="scientific">Picea glauca</name>
    <name type="common">White spruce</name>
    <name type="synonym">Pinus glauca</name>
    <dbReference type="NCBI Taxonomy" id="3330"/>
    <lineage>
        <taxon>Eukaryota</taxon>
        <taxon>Viridiplantae</taxon>
        <taxon>Streptophyta</taxon>
        <taxon>Embryophyta</taxon>
        <taxon>Tracheophyta</taxon>
        <taxon>Spermatophyta</taxon>
        <taxon>Pinopsida</taxon>
        <taxon>Pinidae</taxon>
        <taxon>Conifers I</taxon>
        <taxon>Pinales</taxon>
        <taxon>Pinaceae</taxon>
        <taxon>Picea</taxon>
    </lineage>
</organism>
<feature type="compositionally biased region" description="Basic residues" evidence="1">
    <location>
        <begin position="68"/>
        <end position="77"/>
    </location>
</feature>
<comment type="caution">
    <text evidence="2">The sequence shown here is derived from an EMBL/GenBank/DDBJ whole genome shotgun (WGS) entry which is preliminary data.</text>
</comment>
<keyword evidence="2" id="KW-0496">Mitochondrion</keyword>
<name>A0A101M3V7_PICGL</name>
<evidence type="ECO:0000313" key="2">
    <source>
        <dbReference type="EMBL" id="KUM50432.1"/>
    </source>
</evidence>
<feature type="compositionally biased region" description="Polar residues" evidence="1">
    <location>
        <begin position="57"/>
        <end position="67"/>
    </location>
</feature>
<dbReference type="EMBL" id="LKAM01000001">
    <property type="protein sequence ID" value="KUM50432.1"/>
    <property type="molecule type" value="Genomic_DNA"/>
</dbReference>
<reference evidence="2" key="1">
    <citation type="journal article" date="2015" name="Genome Biol. Evol.">
        <title>Organellar Genomes of White Spruce (Picea glauca): Assembly and Annotation.</title>
        <authorList>
            <person name="Jackman S.D."/>
            <person name="Warren R.L."/>
            <person name="Gibb E.A."/>
            <person name="Vandervalk B.P."/>
            <person name="Mohamadi H."/>
            <person name="Chu J."/>
            <person name="Raymond A."/>
            <person name="Pleasance S."/>
            <person name="Coope R."/>
            <person name="Wildung M.R."/>
            <person name="Ritland C.E."/>
            <person name="Bousquet J."/>
            <person name="Jones S.J."/>
            <person name="Bohlmann J."/>
            <person name="Birol I."/>
        </authorList>
    </citation>
    <scope>NUCLEOTIDE SEQUENCE [LARGE SCALE GENOMIC DNA]</scope>
    <source>
        <tissue evidence="2">Flushing bud</tissue>
    </source>
</reference>
<evidence type="ECO:0000256" key="1">
    <source>
        <dbReference type="SAM" id="MobiDB-lite"/>
    </source>
</evidence>
<gene>
    <name evidence="2" type="ORF">ABT39_MTgene275</name>
</gene>
<sequence>MLLQMSQPTGKQLQLVELRKPMLHIAAPAVAFLDHASQYVTATPRFTLSRDAYSTQQTPCPQILNTKGKQKHLNTQT</sequence>